<dbReference type="AlphaFoldDB" id="A0AAV7NBJ5"/>
<organism evidence="2 3">
    <name type="scientific">Pleurodeles waltl</name>
    <name type="common">Iberian ribbed newt</name>
    <dbReference type="NCBI Taxonomy" id="8319"/>
    <lineage>
        <taxon>Eukaryota</taxon>
        <taxon>Metazoa</taxon>
        <taxon>Chordata</taxon>
        <taxon>Craniata</taxon>
        <taxon>Vertebrata</taxon>
        <taxon>Euteleostomi</taxon>
        <taxon>Amphibia</taxon>
        <taxon>Batrachia</taxon>
        <taxon>Caudata</taxon>
        <taxon>Salamandroidea</taxon>
        <taxon>Salamandridae</taxon>
        <taxon>Pleurodelinae</taxon>
        <taxon>Pleurodeles</taxon>
    </lineage>
</organism>
<gene>
    <name evidence="2" type="ORF">NDU88_001719</name>
</gene>
<feature type="region of interest" description="Disordered" evidence="1">
    <location>
        <begin position="1"/>
        <end position="124"/>
    </location>
</feature>
<evidence type="ECO:0000313" key="2">
    <source>
        <dbReference type="EMBL" id="KAJ1113475.1"/>
    </source>
</evidence>
<keyword evidence="3" id="KW-1185">Reference proteome</keyword>
<comment type="caution">
    <text evidence="2">The sequence shown here is derived from an EMBL/GenBank/DDBJ whole genome shotgun (WGS) entry which is preliminary data.</text>
</comment>
<sequence>MPPGSLSPFDRSGIEESKWLTPEKGTGSGAQLEESSVSGVQRVEGSPNDMEQDAAMNDSVEENVGRKNQGTPETTHTVVGVQTGDTQSGDFEDASASGNPPQSRTSTKYGHKYGDPGVGEVREA</sequence>
<proteinExistence type="predicted"/>
<dbReference type="EMBL" id="JANPWB010000012">
    <property type="protein sequence ID" value="KAJ1113475.1"/>
    <property type="molecule type" value="Genomic_DNA"/>
</dbReference>
<reference evidence="2" key="1">
    <citation type="journal article" date="2022" name="bioRxiv">
        <title>Sequencing and chromosome-scale assembly of the giantPleurodeles waltlgenome.</title>
        <authorList>
            <person name="Brown T."/>
            <person name="Elewa A."/>
            <person name="Iarovenko S."/>
            <person name="Subramanian E."/>
            <person name="Araus A.J."/>
            <person name="Petzold A."/>
            <person name="Susuki M."/>
            <person name="Suzuki K.-i.T."/>
            <person name="Hayashi T."/>
            <person name="Toyoda A."/>
            <person name="Oliveira C."/>
            <person name="Osipova E."/>
            <person name="Leigh N.D."/>
            <person name="Simon A."/>
            <person name="Yun M.H."/>
        </authorList>
    </citation>
    <scope>NUCLEOTIDE SEQUENCE</scope>
    <source>
        <strain evidence="2">20211129_DDA</strain>
        <tissue evidence="2">Liver</tissue>
    </source>
</reference>
<evidence type="ECO:0000256" key="1">
    <source>
        <dbReference type="SAM" id="MobiDB-lite"/>
    </source>
</evidence>
<dbReference type="Proteomes" id="UP001066276">
    <property type="component" value="Chromosome 8"/>
</dbReference>
<name>A0AAV7NBJ5_PLEWA</name>
<feature type="compositionally biased region" description="Polar residues" evidence="1">
    <location>
        <begin position="96"/>
        <end position="108"/>
    </location>
</feature>
<accession>A0AAV7NBJ5</accession>
<feature type="compositionally biased region" description="Polar residues" evidence="1">
    <location>
        <begin position="66"/>
        <end position="77"/>
    </location>
</feature>
<evidence type="ECO:0000313" key="3">
    <source>
        <dbReference type="Proteomes" id="UP001066276"/>
    </source>
</evidence>
<protein>
    <submittedName>
        <fullName evidence="2">Uncharacterized protein</fullName>
    </submittedName>
</protein>